<dbReference type="EMBL" id="IACN01083959">
    <property type="protein sequence ID" value="LAB58999.1"/>
    <property type="molecule type" value="Transcribed_RNA"/>
</dbReference>
<reference evidence="1" key="2">
    <citation type="submission" date="2017-11" db="EMBL/GenBank/DDBJ databases">
        <title>Coralsnake Venomics: Analyses of Venom Gland Transcriptomes and Proteomes of Six Brazilian Taxa.</title>
        <authorList>
            <person name="Aird S.D."/>
            <person name="Jorge da Silva N."/>
            <person name="Qiu L."/>
            <person name="Villar-Briones A."/>
            <person name="Aparecida-Saddi V."/>
            <person name="Campos-Telles M.P."/>
            <person name="Grau M."/>
            <person name="Mikheyev A.S."/>
        </authorList>
    </citation>
    <scope>NUCLEOTIDE SEQUENCE</scope>
    <source>
        <tissue evidence="1">Venom_gland</tissue>
    </source>
</reference>
<reference evidence="1" key="1">
    <citation type="submission" date="2017-07" db="EMBL/GenBank/DDBJ databases">
        <authorList>
            <person name="Mikheyev A."/>
            <person name="Grau M."/>
        </authorList>
    </citation>
    <scope>NUCLEOTIDE SEQUENCE</scope>
    <source>
        <tissue evidence="1">Venom_gland</tissue>
    </source>
</reference>
<accession>A0A2D4PP65</accession>
<protein>
    <submittedName>
        <fullName evidence="1">Uncharacterized protein</fullName>
    </submittedName>
</protein>
<sequence>MIYSYIRVLFQILQHTIIKHKLSVSHSLCLIIVYRSIWNKAPISMQISGRTQLLKSNIQTIRVVLLRYIVVSEFKGSNIYERVLLNATPFTIGKKQIKAGVSNGGDSKAYGLQLPEFLSQAEGIEVHKP</sequence>
<name>A0A2D4PP65_MICSU</name>
<proteinExistence type="predicted"/>
<evidence type="ECO:0000313" key="1">
    <source>
        <dbReference type="EMBL" id="LAB58999.1"/>
    </source>
</evidence>
<dbReference type="AlphaFoldDB" id="A0A2D4PP65"/>
<organism evidence="1">
    <name type="scientific">Micrurus surinamensis</name>
    <name type="common">Surinam coral snake</name>
    <dbReference type="NCBI Taxonomy" id="129470"/>
    <lineage>
        <taxon>Eukaryota</taxon>
        <taxon>Metazoa</taxon>
        <taxon>Chordata</taxon>
        <taxon>Craniata</taxon>
        <taxon>Vertebrata</taxon>
        <taxon>Euteleostomi</taxon>
        <taxon>Lepidosauria</taxon>
        <taxon>Squamata</taxon>
        <taxon>Bifurcata</taxon>
        <taxon>Unidentata</taxon>
        <taxon>Episquamata</taxon>
        <taxon>Toxicofera</taxon>
        <taxon>Serpentes</taxon>
        <taxon>Colubroidea</taxon>
        <taxon>Elapidae</taxon>
        <taxon>Elapinae</taxon>
        <taxon>Micrurus</taxon>
    </lineage>
</organism>